<dbReference type="AlphaFoldDB" id="A0A0F9TBR8"/>
<reference evidence="1" key="1">
    <citation type="journal article" date="2015" name="Nature">
        <title>Complex archaea that bridge the gap between prokaryotes and eukaryotes.</title>
        <authorList>
            <person name="Spang A."/>
            <person name="Saw J.H."/>
            <person name="Jorgensen S.L."/>
            <person name="Zaremba-Niedzwiedzka K."/>
            <person name="Martijn J."/>
            <person name="Lind A.E."/>
            <person name="van Eijk R."/>
            <person name="Schleper C."/>
            <person name="Guy L."/>
            <person name="Ettema T.J."/>
        </authorList>
    </citation>
    <scope>NUCLEOTIDE SEQUENCE</scope>
</reference>
<protein>
    <submittedName>
        <fullName evidence="1">Uncharacterized protein</fullName>
    </submittedName>
</protein>
<comment type="caution">
    <text evidence="1">The sequence shown here is derived from an EMBL/GenBank/DDBJ whole genome shotgun (WGS) entry which is preliminary data.</text>
</comment>
<name>A0A0F9TBR8_9ZZZZ</name>
<proteinExistence type="predicted"/>
<gene>
    <name evidence="1" type="ORF">LCGC14_0673620</name>
</gene>
<dbReference type="EMBL" id="LAZR01001334">
    <property type="protein sequence ID" value="KKN46386.1"/>
    <property type="molecule type" value="Genomic_DNA"/>
</dbReference>
<accession>A0A0F9TBR8</accession>
<sequence length="64" mass="7123">MEEVYTCTCGCQAWNLQETKIRCIKCGKCVPADEVISYDLLISPQEFNAHIRAVESVKKGVESG</sequence>
<organism evidence="1">
    <name type="scientific">marine sediment metagenome</name>
    <dbReference type="NCBI Taxonomy" id="412755"/>
    <lineage>
        <taxon>unclassified sequences</taxon>
        <taxon>metagenomes</taxon>
        <taxon>ecological metagenomes</taxon>
    </lineage>
</organism>
<evidence type="ECO:0000313" key="1">
    <source>
        <dbReference type="EMBL" id="KKN46386.1"/>
    </source>
</evidence>